<evidence type="ECO:0000313" key="9">
    <source>
        <dbReference type="Proteomes" id="UP000051887"/>
    </source>
</evidence>
<dbReference type="Pfam" id="PF04828">
    <property type="entry name" value="GFA"/>
    <property type="match status" value="1"/>
</dbReference>
<evidence type="ECO:0000259" key="5">
    <source>
        <dbReference type="PROSITE" id="PS51891"/>
    </source>
</evidence>
<evidence type="ECO:0000313" key="7">
    <source>
        <dbReference type="EMBL" id="CUH74195.1"/>
    </source>
</evidence>
<evidence type="ECO:0000256" key="1">
    <source>
        <dbReference type="ARBA" id="ARBA00005495"/>
    </source>
</evidence>
<evidence type="ECO:0000256" key="3">
    <source>
        <dbReference type="ARBA" id="ARBA00022833"/>
    </source>
</evidence>
<dbReference type="PROSITE" id="PS51891">
    <property type="entry name" value="CENP_V_GFA"/>
    <property type="match status" value="1"/>
</dbReference>
<dbReference type="SUPFAM" id="SSF51316">
    <property type="entry name" value="Mss4-like"/>
    <property type="match status" value="1"/>
</dbReference>
<sequence length="133" mass="14373">MQGGCYCGALRYEVSGKPVFKAQCHCRACTHYAGGAPNLFMAVPEAGFRYTAGTPAQFTRDVDAKATRDFCATCGTQLVSRRKGMALVMIKVGTLDAPEDFKAPRAAIFVGEKQPFHQIPEDLPQFEGLPPLG</sequence>
<gene>
    <name evidence="6" type="ORF">TL5118_03232</name>
    <name evidence="7" type="ORF">TL5120_04014</name>
</gene>
<dbReference type="InterPro" id="IPR006913">
    <property type="entry name" value="CENP-V/GFA"/>
</dbReference>
<keyword evidence="8" id="KW-1185">Reference proteome</keyword>
<evidence type="ECO:0000313" key="8">
    <source>
        <dbReference type="Proteomes" id="UP000051086"/>
    </source>
</evidence>
<dbReference type="InterPro" id="IPR011057">
    <property type="entry name" value="Mss4-like_sf"/>
</dbReference>
<dbReference type="EMBL" id="CYSC01000044">
    <property type="protein sequence ID" value="CUH74195.1"/>
    <property type="molecule type" value="Genomic_DNA"/>
</dbReference>
<feature type="domain" description="CENP-V/GFA" evidence="5">
    <location>
        <begin position="1"/>
        <end position="122"/>
    </location>
</feature>
<dbReference type="Proteomes" id="UP000051086">
    <property type="component" value="Unassembled WGS sequence"/>
</dbReference>
<keyword evidence="4" id="KW-0456">Lyase</keyword>
<evidence type="ECO:0000256" key="4">
    <source>
        <dbReference type="ARBA" id="ARBA00023239"/>
    </source>
</evidence>
<keyword evidence="3" id="KW-0862">Zinc</keyword>
<dbReference type="GO" id="GO:0046872">
    <property type="term" value="F:metal ion binding"/>
    <property type="evidence" value="ECO:0007669"/>
    <property type="project" value="UniProtKB-KW"/>
</dbReference>
<dbReference type="PANTHER" id="PTHR33337:SF40">
    <property type="entry name" value="CENP-V_GFA DOMAIN-CONTAINING PROTEIN-RELATED"/>
    <property type="match status" value="1"/>
</dbReference>
<proteinExistence type="inferred from homology"/>
<protein>
    <recommendedName>
        <fullName evidence="5">CENP-V/GFA domain-containing protein</fullName>
    </recommendedName>
</protein>
<dbReference type="RefSeq" id="WP_058245317.1">
    <property type="nucleotide sequence ID" value="NZ_CYSB01000039.1"/>
</dbReference>
<evidence type="ECO:0000256" key="2">
    <source>
        <dbReference type="ARBA" id="ARBA00022723"/>
    </source>
</evidence>
<reference evidence="7 9" key="1">
    <citation type="submission" date="2015-09" db="EMBL/GenBank/DDBJ databases">
        <authorList>
            <consortium name="Swine Surveillance"/>
        </authorList>
    </citation>
    <scope>NUCLEOTIDE SEQUENCE [LARGE SCALE GENOMIC DNA]</scope>
    <source>
        <strain evidence="7 9">5120</strain>
    </source>
</reference>
<dbReference type="GO" id="GO:0016846">
    <property type="term" value="F:carbon-sulfur lyase activity"/>
    <property type="evidence" value="ECO:0007669"/>
    <property type="project" value="InterPro"/>
</dbReference>
<keyword evidence="2" id="KW-0479">Metal-binding</keyword>
<accession>A0A0P1FLV5</accession>
<evidence type="ECO:0000313" key="6">
    <source>
        <dbReference type="EMBL" id="CUH69273.1"/>
    </source>
</evidence>
<dbReference type="OrthoDB" id="9807246at2"/>
<name>A0A0P1FLV5_9RHOB</name>
<organism evidence="7 9">
    <name type="scientific">Thalassovita autumnalis</name>
    <dbReference type="NCBI Taxonomy" id="2072972"/>
    <lineage>
        <taxon>Bacteria</taxon>
        <taxon>Pseudomonadati</taxon>
        <taxon>Pseudomonadota</taxon>
        <taxon>Alphaproteobacteria</taxon>
        <taxon>Rhodobacterales</taxon>
        <taxon>Roseobacteraceae</taxon>
        <taxon>Thalassovita</taxon>
    </lineage>
</organism>
<dbReference type="Proteomes" id="UP000051887">
    <property type="component" value="Unassembled WGS sequence"/>
</dbReference>
<dbReference type="EMBL" id="CYSB01000039">
    <property type="protein sequence ID" value="CUH69273.1"/>
    <property type="molecule type" value="Genomic_DNA"/>
</dbReference>
<comment type="similarity">
    <text evidence="1">Belongs to the Gfa family.</text>
</comment>
<reference evidence="6 8" key="2">
    <citation type="submission" date="2015-09" db="EMBL/GenBank/DDBJ databases">
        <authorList>
            <person name="Rodrigo-Torres L."/>
            <person name="Arahal D.R."/>
        </authorList>
    </citation>
    <scope>NUCLEOTIDE SEQUENCE [LARGE SCALE GENOMIC DNA]</scope>
    <source>
        <strain evidence="6 8">CECT 5118</strain>
    </source>
</reference>
<dbReference type="AlphaFoldDB" id="A0A0P1FLV5"/>
<dbReference type="PANTHER" id="PTHR33337">
    <property type="entry name" value="GFA DOMAIN-CONTAINING PROTEIN"/>
    <property type="match status" value="1"/>
</dbReference>
<dbReference type="Gene3D" id="3.90.1590.10">
    <property type="entry name" value="glutathione-dependent formaldehyde- activating enzyme (gfa)"/>
    <property type="match status" value="1"/>
</dbReference>